<reference evidence="7" key="1">
    <citation type="submission" date="2023-05" db="EMBL/GenBank/DDBJ databases">
        <title>Nepenthes gracilis genome sequencing.</title>
        <authorList>
            <person name="Fukushima K."/>
        </authorList>
    </citation>
    <scope>NUCLEOTIDE SEQUENCE</scope>
    <source>
        <strain evidence="7">SING2019-196</strain>
    </source>
</reference>
<dbReference type="InterPro" id="IPR000210">
    <property type="entry name" value="BTB/POZ_dom"/>
</dbReference>
<evidence type="ECO:0000313" key="7">
    <source>
        <dbReference type="EMBL" id="GMH16423.1"/>
    </source>
</evidence>
<gene>
    <name evidence="7" type="ORF">Nepgr_018264</name>
</gene>
<dbReference type="PANTHER" id="PTHR32370">
    <property type="entry name" value="OS12G0117600 PROTEIN"/>
    <property type="match status" value="1"/>
</dbReference>
<dbReference type="Pfam" id="PF03000">
    <property type="entry name" value="NPH3"/>
    <property type="match status" value="1"/>
</dbReference>
<feature type="region of interest" description="Disordered" evidence="4">
    <location>
        <begin position="577"/>
        <end position="613"/>
    </location>
</feature>
<evidence type="ECO:0000259" key="5">
    <source>
        <dbReference type="PROSITE" id="PS50097"/>
    </source>
</evidence>
<feature type="compositionally biased region" description="Polar residues" evidence="4">
    <location>
        <begin position="603"/>
        <end position="613"/>
    </location>
</feature>
<comment type="similarity">
    <text evidence="3">Belongs to the NPH3 family.</text>
</comment>
<dbReference type="AlphaFoldDB" id="A0AAD3XTA5"/>
<dbReference type="SUPFAM" id="SSF54695">
    <property type="entry name" value="POZ domain"/>
    <property type="match status" value="1"/>
</dbReference>
<evidence type="ECO:0000256" key="4">
    <source>
        <dbReference type="SAM" id="MobiDB-lite"/>
    </source>
</evidence>
<dbReference type="Proteomes" id="UP001279734">
    <property type="component" value="Unassembled WGS sequence"/>
</dbReference>
<dbReference type="InterPro" id="IPR043454">
    <property type="entry name" value="NPH3/RPT2-like"/>
</dbReference>
<comment type="caution">
    <text evidence="7">The sequence shown here is derived from an EMBL/GenBank/DDBJ whole genome shotgun (WGS) entry which is preliminary data.</text>
</comment>
<dbReference type="EMBL" id="BSYO01000016">
    <property type="protein sequence ID" value="GMH16423.1"/>
    <property type="molecule type" value="Genomic_DNA"/>
</dbReference>
<dbReference type="Pfam" id="PF00651">
    <property type="entry name" value="BTB"/>
    <property type="match status" value="1"/>
</dbReference>
<protein>
    <submittedName>
        <fullName evidence="7">Uncharacterized protein</fullName>
    </submittedName>
</protein>
<keyword evidence="2" id="KW-0833">Ubl conjugation pathway</keyword>
<proteinExistence type="inferred from homology"/>
<evidence type="ECO:0000256" key="2">
    <source>
        <dbReference type="ARBA" id="ARBA00022786"/>
    </source>
</evidence>
<feature type="domain" description="NPH3" evidence="6">
    <location>
        <begin position="215"/>
        <end position="491"/>
    </location>
</feature>
<evidence type="ECO:0000256" key="1">
    <source>
        <dbReference type="ARBA" id="ARBA00004906"/>
    </source>
</evidence>
<feature type="domain" description="BTB" evidence="5">
    <location>
        <begin position="29"/>
        <end position="97"/>
    </location>
</feature>
<comment type="pathway">
    <text evidence="1">Protein modification; protein ubiquitination.</text>
</comment>
<organism evidence="7 8">
    <name type="scientific">Nepenthes gracilis</name>
    <name type="common">Slender pitcher plant</name>
    <dbReference type="NCBI Taxonomy" id="150966"/>
    <lineage>
        <taxon>Eukaryota</taxon>
        <taxon>Viridiplantae</taxon>
        <taxon>Streptophyta</taxon>
        <taxon>Embryophyta</taxon>
        <taxon>Tracheophyta</taxon>
        <taxon>Spermatophyta</taxon>
        <taxon>Magnoliopsida</taxon>
        <taxon>eudicotyledons</taxon>
        <taxon>Gunneridae</taxon>
        <taxon>Pentapetalae</taxon>
        <taxon>Caryophyllales</taxon>
        <taxon>Nepenthaceae</taxon>
        <taxon>Nepenthes</taxon>
    </lineage>
</organism>
<dbReference type="Gene3D" id="3.30.710.10">
    <property type="entry name" value="Potassium Channel Kv1.1, Chain A"/>
    <property type="match status" value="1"/>
</dbReference>
<accession>A0AAD3XTA5</accession>
<name>A0AAD3XTA5_NEPGR</name>
<dbReference type="PROSITE" id="PS51649">
    <property type="entry name" value="NPH3"/>
    <property type="match status" value="1"/>
</dbReference>
<evidence type="ECO:0000256" key="3">
    <source>
        <dbReference type="PROSITE-ProRule" id="PRU00982"/>
    </source>
</evidence>
<evidence type="ECO:0000259" key="6">
    <source>
        <dbReference type="PROSITE" id="PS51649"/>
    </source>
</evidence>
<sequence length="613" mass="67811">MKFMKIGSKKDTLQSNGKIIRYVATELMTDIVVSVGDVKFYLHKFPLLSKSSHLQKLVASTSEENGDEVCITDIPGGPAAFEICVKFCYGIAVTLNAHNVVAARCAAEYLGMHETIEKGNLVYKIDVFLNSSIFRSWKDTIIALQSTKYMHPWSEELKLVSRCVDSIASRASVDSSKVDWSYTCIQKKLPRFSNENGNYPSSKNGVTSSEAVPKDWWVEELCELDIDLYKLVIASIKEKGKLSSGLIGEALKVYAYRKLPTLSRSKIPFNNMAEYRSIVNEIIWLLPTEKGSVSCSFMLKLLKAAVSVDCGEQSKCELMKKIAQQLEDATVNDLLIRAPEGETMMYDVDTVKKIVLEFLAWDQNPEIVSMEGDYAVELQPWISSEASKLMVANMIDAYLAEIARDPNLMVSKFVELAETVSGISRAAHDGLYRAIDVYLKEHPGISKSERKWICRLMDCKKLSADTCIHAVQNERFPLRVIAQVLFFEQVRAAAAHGATTPELPQSIKDLKGGSSRTTNVDEDWDAVATAGELRALKSELAALRSAIGKGSDGNDTEKTKMKGLLMFKKIFAKLWSGSSGGGETSGSDSPESADSANHENVKSPFSTRRTSIS</sequence>
<dbReference type="PROSITE" id="PS50097">
    <property type="entry name" value="BTB"/>
    <property type="match status" value="1"/>
</dbReference>
<evidence type="ECO:0000313" key="8">
    <source>
        <dbReference type="Proteomes" id="UP001279734"/>
    </source>
</evidence>
<keyword evidence="8" id="KW-1185">Reference proteome</keyword>
<dbReference type="InterPro" id="IPR027356">
    <property type="entry name" value="NPH3_dom"/>
</dbReference>
<dbReference type="InterPro" id="IPR011333">
    <property type="entry name" value="SKP1/BTB/POZ_sf"/>
</dbReference>